<evidence type="ECO:0000313" key="3">
    <source>
        <dbReference type="Proteomes" id="UP000268321"/>
    </source>
</evidence>
<dbReference type="AlphaFoldDB" id="A0A4P9ZBV2"/>
<reference evidence="3" key="1">
    <citation type="journal article" date="2018" name="Nat. Microbiol.">
        <title>Leveraging single-cell genomics to expand the fungal tree of life.</title>
        <authorList>
            <person name="Ahrendt S.R."/>
            <person name="Quandt C.A."/>
            <person name="Ciobanu D."/>
            <person name="Clum A."/>
            <person name="Salamov A."/>
            <person name="Andreopoulos B."/>
            <person name="Cheng J.F."/>
            <person name="Woyke T."/>
            <person name="Pelin A."/>
            <person name="Henrissat B."/>
            <person name="Reynolds N.K."/>
            <person name="Benny G.L."/>
            <person name="Smith M.E."/>
            <person name="James T.Y."/>
            <person name="Grigoriev I.V."/>
        </authorList>
    </citation>
    <scope>NUCLEOTIDE SEQUENCE [LARGE SCALE GENOMIC DNA]</scope>
    <source>
        <strain evidence="3">Baker2002</strain>
    </source>
</reference>
<dbReference type="EMBL" id="ML004461">
    <property type="protein sequence ID" value="RKP30337.1"/>
    <property type="molecule type" value="Genomic_DNA"/>
</dbReference>
<evidence type="ECO:0000313" key="2">
    <source>
        <dbReference type="EMBL" id="RKP30337.1"/>
    </source>
</evidence>
<dbReference type="Proteomes" id="UP000268321">
    <property type="component" value="Unassembled WGS sequence"/>
</dbReference>
<sequence length="405" mass="46699">MNIKRYEKAVDHLETEQRHDLAVHLYLAALLHRINPLFPGIKWSLWPRSEVTDPTVTEDYEDRLFERDGDFEGPDGQERPDSRKQSLLDRQDTVIDKLAVEKLSVLDRLTILDKLTAVEGLTAVAGLEQQVLGRCDDSDDFRTVFFRNTSAVKLRKLHRKKTHAKTVLVNEMHALLLRRVRAKLRQQSCAAHAASGLLDEQSLVLRHMALQMAEKADRMLEKLKLQRASAEIPVDGLPTAVRQAYRRYRTQDWQDVVIADLNAADRATAVNLKRLRQLYVRCRKMFHEDEWAYDYDPDQYGGGVPPDFDVVAHLQAIQADQKYALVPVDPLKMLRERKNSQALKEQLFIKLWDHAGMARQLSYRREDNPGFGEETPVQGLLEEEVTHALYRNGLRGADFELDFNL</sequence>
<evidence type="ECO:0000256" key="1">
    <source>
        <dbReference type="SAM" id="MobiDB-lite"/>
    </source>
</evidence>
<feature type="region of interest" description="Disordered" evidence="1">
    <location>
        <begin position="66"/>
        <end position="86"/>
    </location>
</feature>
<protein>
    <submittedName>
        <fullName evidence="2">Uncharacterized protein</fullName>
    </submittedName>
</protein>
<keyword evidence="3" id="KW-1185">Reference proteome</keyword>
<organism evidence="2 3">
    <name type="scientific">Metschnikowia bicuspidata</name>
    <dbReference type="NCBI Taxonomy" id="27322"/>
    <lineage>
        <taxon>Eukaryota</taxon>
        <taxon>Fungi</taxon>
        <taxon>Dikarya</taxon>
        <taxon>Ascomycota</taxon>
        <taxon>Saccharomycotina</taxon>
        <taxon>Pichiomycetes</taxon>
        <taxon>Metschnikowiaceae</taxon>
        <taxon>Metschnikowia</taxon>
    </lineage>
</organism>
<accession>A0A4P9ZBV2</accession>
<name>A0A4P9ZBV2_9ASCO</name>
<proteinExistence type="predicted"/>
<gene>
    <name evidence="2" type="ORF">METBISCDRAFT_27509</name>
</gene>